<evidence type="ECO:0000313" key="2">
    <source>
        <dbReference type="Proteomes" id="UP001295740"/>
    </source>
</evidence>
<accession>A0AAI8V8E8</accession>
<protein>
    <submittedName>
        <fullName evidence="1">Uu.00g028400.m01.CDS01</fullName>
    </submittedName>
</protein>
<sequence length="396" mass="43143">MPSPGAGGLEVKDTAIKLGGEPSISSEVRDTTVVSTTAHPRNIPATVEVKGHYRGVNYGASPYYPMLVSLLSSPEISGHQFERLEASQHALNGLTSNGADINAKGPASDVATMFMGFVKGAWELLALKGGPEKYADPPTLYMIAFLKEVDTSKRTSLLDTKYPLLTHGVFHISETTTNAMELKTTRAVRATRTRTRAAKVAMAAATAVLKANATSTLVAEIDSRLWNNGHCRVGILNEHPRGKLAGLLPDEAVTAVVAHYRNNPHWRVIAYDIKKVNKPPVDAAEQYLKRYEIDRRSIYIGGLPSDVTNLDEIIEAAARQYRRDQGSAEVLEAIIQATHTSDGDIGSETEWVQSVIAHGVHHQIQTKTAEFGGIDGLLKLEDGFENARMELVERRL</sequence>
<proteinExistence type="predicted"/>
<name>A0AAI8V8E8_9PEZI</name>
<gene>
    <name evidence="1" type="ORF">KHLLAP_LOCUS455</name>
</gene>
<organism evidence="1 2">
    <name type="scientific">Anthostomella pinea</name>
    <dbReference type="NCBI Taxonomy" id="933095"/>
    <lineage>
        <taxon>Eukaryota</taxon>
        <taxon>Fungi</taxon>
        <taxon>Dikarya</taxon>
        <taxon>Ascomycota</taxon>
        <taxon>Pezizomycotina</taxon>
        <taxon>Sordariomycetes</taxon>
        <taxon>Xylariomycetidae</taxon>
        <taxon>Xylariales</taxon>
        <taxon>Xylariaceae</taxon>
        <taxon>Anthostomella</taxon>
    </lineage>
</organism>
<comment type="caution">
    <text evidence="1">The sequence shown here is derived from an EMBL/GenBank/DDBJ whole genome shotgun (WGS) entry which is preliminary data.</text>
</comment>
<dbReference type="AlphaFoldDB" id="A0AAI8V8E8"/>
<dbReference type="Proteomes" id="UP001295740">
    <property type="component" value="Unassembled WGS sequence"/>
</dbReference>
<evidence type="ECO:0000313" key="1">
    <source>
        <dbReference type="EMBL" id="CAJ2499987.1"/>
    </source>
</evidence>
<keyword evidence="2" id="KW-1185">Reference proteome</keyword>
<reference evidence="1" key="1">
    <citation type="submission" date="2023-10" db="EMBL/GenBank/DDBJ databases">
        <authorList>
            <person name="Hackl T."/>
        </authorList>
    </citation>
    <scope>NUCLEOTIDE SEQUENCE</scope>
</reference>
<dbReference type="EMBL" id="CAUWAG010000003">
    <property type="protein sequence ID" value="CAJ2499987.1"/>
    <property type="molecule type" value="Genomic_DNA"/>
</dbReference>